<dbReference type="Pfam" id="PF21806">
    <property type="entry name" value="DUF6879"/>
    <property type="match status" value="1"/>
</dbReference>
<gene>
    <name evidence="2" type="ORF">FF041_04440</name>
</gene>
<name>A0A646KBL2_STRJU</name>
<sequence length="172" mass="20151">MYLDGGQWATLFDSFEREAFRLETLPAYSVEGEKEEYEEFLATGKLDLPEDDPWLLKVRAFGDSGRQIRRVHTVTRPLSEYLRYEFAAYRYNVAAGEDVRILDLTDRDNPGLPDQDFWMFDESRVVAMNYRADGTQIGRELLENPDLALFRRWRELALSLATPFTEYDTDRS</sequence>
<dbReference type="Proteomes" id="UP000419138">
    <property type="component" value="Unassembled WGS sequence"/>
</dbReference>
<feature type="domain" description="DUF6879" evidence="1">
    <location>
        <begin position="7"/>
        <end position="167"/>
    </location>
</feature>
<dbReference type="RefSeq" id="WP_153521108.1">
    <property type="nucleotide sequence ID" value="NZ_JBEPDZ010000001.1"/>
</dbReference>
<dbReference type="InterPro" id="IPR049244">
    <property type="entry name" value="DUF6879"/>
</dbReference>
<evidence type="ECO:0000313" key="2">
    <source>
        <dbReference type="EMBL" id="MQS99480.1"/>
    </source>
</evidence>
<evidence type="ECO:0000313" key="3">
    <source>
        <dbReference type="Proteomes" id="UP000419138"/>
    </source>
</evidence>
<organism evidence="2 3">
    <name type="scientific">Streptomyces jumonjinensis</name>
    <dbReference type="NCBI Taxonomy" id="1945"/>
    <lineage>
        <taxon>Bacteria</taxon>
        <taxon>Bacillati</taxon>
        <taxon>Actinomycetota</taxon>
        <taxon>Actinomycetes</taxon>
        <taxon>Kitasatosporales</taxon>
        <taxon>Streptomycetaceae</taxon>
        <taxon>Streptomyces</taxon>
    </lineage>
</organism>
<reference evidence="2 3" key="1">
    <citation type="submission" date="2019-05" db="EMBL/GenBank/DDBJ databases">
        <title>Comparative genomics and metabolomics analyses of clavulanic acid producing Streptomyces species provides insight into specialized metabolism and evolution of beta-lactam biosynthetic gene clusters.</title>
        <authorList>
            <person name="Moore M.A."/>
            <person name="Cruz-Morales P."/>
            <person name="Barona Gomez F."/>
            <person name="Kapil T."/>
        </authorList>
    </citation>
    <scope>NUCLEOTIDE SEQUENCE [LARGE SCALE GENOMIC DNA]</scope>
    <source>
        <strain evidence="2 3">NRRL 5741</strain>
    </source>
</reference>
<evidence type="ECO:0000259" key="1">
    <source>
        <dbReference type="Pfam" id="PF21806"/>
    </source>
</evidence>
<comment type="caution">
    <text evidence="2">The sequence shown here is derived from an EMBL/GenBank/DDBJ whole genome shotgun (WGS) entry which is preliminary data.</text>
</comment>
<keyword evidence="3" id="KW-1185">Reference proteome</keyword>
<dbReference type="EMBL" id="VCLA01000031">
    <property type="protein sequence ID" value="MQS99480.1"/>
    <property type="molecule type" value="Genomic_DNA"/>
</dbReference>
<accession>A0A646KBL2</accession>
<dbReference type="OrthoDB" id="3821358at2"/>
<dbReference type="AlphaFoldDB" id="A0A646KBL2"/>
<protein>
    <recommendedName>
        <fullName evidence="1">DUF6879 domain-containing protein</fullName>
    </recommendedName>
</protein>
<proteinExistence type="predicted"/>